<sequence>MSALTFGTRGITINKYELSSSEQKGIKGASSLYRKQTYTTPMDSLNYDEDTHWPTLIINPKQFRFMNTSVDIDDLAQILPLYISEIPTNSCTAVAYTIANFPRLPPDEKMNSILASTSNGLLF</sequence>
<accession>A0AAD7AJH0</accession>
<dbReference type="EMBL" id="JARIHO010000005">
    <property type="protein sequence ID" value="KAJ7360752.1"/>
    <property type="molecule type" value="Genomic_DNA"/>
</dbReference>
<name>A0AAD7AJH0_9AGAR</name>
<dbReference type="Proteomes" id="UP001218218">
    <property type="component" value="Unassembled WGS sequence"/>
</dbReference>
<organism evidence="1 2">
    <name type="scientific">Mycena albidolilacea</name>
    <dbReference type="NCBI Taxonomy" id="1033008"/>
    <lineage>
        <taxon>Eukaryota</taxon>
        <taxon>Fungi</taxon>
        <taxon>Dikarya</taxon>
        <taxon>Basidiomycota</taxon>
        <taxon>Agaricomycotina</taxon>
        <taxon>Agaricomycetes</taxon>
        <taxon>Agaricomycetidae</taxon>
        <taxon>Agaricales</taxon>
        <taxon>Marasmiineae</taxon>
        <taxon>Mycenaceae</taxon>
        <taxon>Mycena</taxon>
    </lineage>
</organism>
<gene>
    <name evidence="1" type="ORF">DFH08DRAFT_800194</name>
</gene>
<comment type="caution">
    <text evidence="1">The sequence shown here is derived from an EMBL/GenBank/DDBJ whole genome shotgun (WGS) entry which is preliminary data.</text>
</comment>
<evidence type="ECO:0000313" key="1">
    <source>
        <dbReference type="EMBL" id="KAJ7360752.1"/>
    </source>
</evidence>
<dbReference type="AlphaFoldDB" id="A0AAD7AJH0"/>
<proteinExistence type="predicted"/>
<keyword evidence="2" id="KW-1185">Reference proteome</keyword>
<evidence type="ECO:0000313" key="2">
    <source>
        <dbReference type="Proteomes" id="UP001218218"/>
    </source>
</evidence>
<protein>
    <submittedName>
        <fullName evidence="1">Uncharacterized protein</fullName>
    </submittedName>
</protein>
<reference evidence="1" key="1">
    <citation type="submission" date="2023-03" db="EMBL/GenBank/DDBJ databases">
        <title>Massive genome expansion in bonnet fungi (Mycena s.s.) driven by repeated elements and novel gene families across ecological guilds.</title>
        <authorList>
            <consortium name="Lawrence Berkeley National Laboratory"/>
            <person name="Harder C.B."/>
            <person name="Miyauchi S."/>
            <person name="Viragh M."/>
            <person name="Kuo A."/>
            <person name="Thoen E."/>
            <person name="Andreopoulos B."/>
            <person name="Lu D."/>
            <person name="Skrede I."/>
            <person name="Drula E."/>
            <person name="Henrissat B."/>
            <person name="Morin E."/>
            <person name="Kohler A."/>
            <person name="Barry K."/>
            <person name="LaButti K."/>
            <person name="Morin E."/>
            <person name="Salamov A."/>
            <person name="Lipzen A."/>
            <person name="Mereny Z."/>
            <person name="Hegedus B."/>
            <person name="Baldrian P."/>
            <person name="Stursova M."/>
            <person name="Weitz H."/>
            <person name="Taylor A."/>
            <person name="Grigoriev I.V."/>
            <person name="Nagy L.G."/>
            <person name="Martin F."/>
            <person name="Kauserud H."/>
        </authorList>
    </citation>
    <scope>NUCLEOTIDE SEQUENCE</scope>
    <source>
        <strain evidence="1">CBHHK002</strain>
    </source>
</reference>